<dbReference type="Proteomes" id="UP001164439">
    <property type="component" value="Chromosome"/>
</dbReference>
<evidence type="ECO:0000313" key="2">
    <source>
        <dbReference type="EMBL" id="WAZ21952.1"/>
    </source>
</evidence>
<reference evidence="2" key="1">
    <citation type="submission" date="2022-12" db="EMBL/GenBank/DDBJ databases">
        <authorList>
            <person name="Ruckert C."/>
            <person name="Busche T."/>
            <person name="Kalinowski J."/>
            <person name="Wittmann C."/>
        </authorList>
    </citation>
    <scope>NUCLEOTIDE SEQUENCE</scope>
    <source>
        <strain evidence="2">DSM 40467</strain>
    </source>
</reference>
<organism evidence="2 3">
    <name type="scientific">Streptomyces cinnabarinus</name>
    <dbReference type="NCBI Taxonomy" id="67287"/>
    <lineage>
        <taxon>Bacteria</taxon>
        <taxon>Bacillati</taxon>
        <taxon>Actinomycetota</taxon>
        <taxon>Actinomycetes</taxon>
        <taxon>Kitasatosporales</taxon>
        <taxon>Streptomycetaceae</taxon>
        <taxon>Streptomyces</taxon>
    </lineage>
</organism>
<feature type="transmembrane region" description="Helical" evidence="1">
    <location>
        <begin position="12"/>
        <end position="34"/>
    </location>
</feature>
<gene>
    <name evidence="2" type="ORF">STRCI_003161</name>
</gene>
<name>A0ABY7KFP0_9ACTN</name>
<feature type="transmembrane region" description="Helical" evidence="1">
    <location>
        <begin position="54"/>
        <end position="77"/>
    </location>
</feature>
<proteinExistence type="predicted"/>
<keyword evidence="1" id="KW-1133">Transmembrane helix</keyword>
<keyword evidence="1" id="KW-0472">Membrane</keyword>
<evidence type="ECO:0000256" key="1">
    <source>
        <dbReference type="SAM" id="Phobius"/>
    </source>
</evidence>
<dbReference type="EMBL" id="CP114413">
    <property type="protein sequence ID" value="WAZ21952.1"/>
    <property type="molecule type" value="Genomic_DNA"/>
</dbReference>
<sequence>MRSRHVHRWRLLTWLILGFNLAMLLWLVIALDAAEDDNTCVGDLCQGANDPGSSIGTWLVVLVWLTGIALLGAAWLITHHTERPGRRPRRGWHR</sequence>
<dbReference type="RefSeq" id="WP_269659588.1">
    <property type="nucleotide sequence ID" value="NZ_CP114413.1"/>
</dbReference>
<evidence type="ECO:0000313" key="3">
    <source>
        <dbReference type="Proteomes" id="UP001164439"/>
    </source>
</evidence>
<accession>A0ABY7KFP0</accession>
<protein>
    <submittedName>
        <fullName evidence="2">Uncharacterized protein</fullName>
    </submittedName>
</protein>
<keyword evidence="3" id="KW-1185">Reference proteome</keyword>
<keyword evidence="1" id="KW-0812">Transmembrane</keyword>